<name>E9SC85_RUMAL</name>
<keyword evidence="2" id="KW-1185">Reference proteome</keyword>
<evidence type="ECO:0000313" key="2">
    <source>
        <dbReference type="Proteomes" id="UP000004259"/>
    </source>
</evidence>
<dbReference type="AlphaFoldDB" id="E9SC85"/>
<evidence type="ECO:0000313" key="1">
    <source>
        <dbReference type="EMBL" id="EGC03257.1"/>
    </source>
</evidence>
<gene>
    <name evidence="1" type="ORF">CUS_6902</name>
</gene>
<protein>
    <submittedName>
        <fullName evidence="1">Uncharacterized protein</fullName>
    </submittedName>
</protein>
<accession>E9SC85</accession>
<comment type="caution">
    <text evidence="1">The sequence shown here is derived from an EMBL/GenBank/DDBJ whole genome shotgun (WGS) entry which is preliminary data.</text>
</comment>
<dbReference type="Proteomes" id="UP000004259">
    <property type="component" value="Unassembled WGS sequence"/>
</dbReference>
<reference evidence="1 2" key="1">
    <citation type="submission" date="2011-02" db="EMBL/GenBank/DDBJ databases">
        <authorList>
            <person name="Nelson K.E."/>
            <person name="Sutton G."/>
            <person name="Torralba M."/>
            <person name="Durkin S."/>
            <person name="Harkins D."/>
            <person name="Montgomery R."/>
            <person name="Ziemer C."/>
            <person name="Klaassens E."/>
            <person name="Ocuiv P."/>
            <person name="Morrison M."/>
        </authorList>
    </citation>
    <scope>NUCLEOTIDE SEQUENCE [LARGE SCALE GENOMIC DNA]</scope>
    <source>
        <strain evidence="1 2">8</strain>
    </source>
</reference>
<sequence length="191" mass="22425">MVEYLSDNHVEPIDYEVDKDELLDKQIRIFNGETIMTHSDVNIFVVEVKNDLRFYTDMFSQSVNVKKVIKGDQSLLNKDIDILSFLLIKEDEEGAVFAGSFHRNLMIPGKKYAVFCEKSEISDYYPIPKYRTFMTTFSCLDLETDNIGTVDSMKEHYTDYTENEFFIMDKQTAEIYNDIKHNILEEFKIES</sequence>
<proteinExistence type="predicted"/>
<dbReference type="EMBL" id="ADKM02000075">
    <property type="protein sequence ID" value="EGC03257.1"/>
    <property type="molecule type" value="Genomic_DNA"/>
</dbReference>
<organism evidence="1 2">
    <name type="scientific">Ruminococcus albus 8</name>
    <dbReference type="NCBI Taxonomy" id="246199"/>
    <lineage>
        <taxon>Bacteria</taxon>
        <taxon>Bacillati</taxon>
        <taxon>Bacillota</taxon>
        <taxon>Clostridia</taxon>
        <taxon>Eubacteriales</taxon>
        <taxon>Oscillospiraceae</taxon>
        <taxon>Ruminococcus</taxon>
    </lineage>
</organism>
<dbReference type="STRING" id="246199.CUS_6902"/>